<dbReference type="InterPro" id="IPR018499">
    <property type="entry name" value="Tetraspanin/Peripherin"/>
</dbReference>
<keyword evidence="7" id="KW-1185">Reference proteome</keyword>
<evidence type="ECO:0000256" key="1">
    <source>
        <dbReference type="ARBA" id="ARBA00004141"/>
    </source>
</evidence>
<evidence type="ECO:0000256" key="5">
    <source>
        <dbReference type="ARBA" id="ARBA00023136"/>
    </source>
</evidence>
<organism evidence="7 8">
    <name type="scientific">Saccoglossus kowalevskii</name>
    <name type="common">Acorn worm</name>
    <dbReference type="NCBI Taxonomy" id="10224"/>
    <lineage>
        <taxon>Eukaryota</taxon>
        <taxon>Metazoa</taxon>
        <taxon>Hemichordata</taxon>
        <taxon>Enteropneusta</taxon>
        <taxon>Harrimaniidae</taxon>
        <taxon>Saccoglossus</taxon>
    </lineage>
</organism>
<dbReference type="PIRSF" id="PIRSF002419">
    <property type="entry name" value="Tetraspanin"/>
    <property type="match status" value="1"/>
</dbReference>
<dbReference type="InterPro" id="IPR008952">
    <property type="entry name" value="Tetraspanin_EC2_sf"/>
</dbReference>
<dbReference type="PANTHER" id="PTHR19282:SF527">
    <property type="entry name" value="TETRASPANIN"/>
    <property type="match status" value="1"/>
</dbReference>
<evidence type="ECO:0000313" key="7">
    <source>
        <dbReference type="Proteomes" id="UP000694865"/>
    </source>
</evidence>
<gene>
    <name evidence="8" type="primary">LOC100374248</name>
</gene>
<protein>
    <recommendedName>
        <fullName evidence="6">Tetraspanin</fullName>
    </recommendedName>
</protein>
<dbReference type="PRINTS" id="PR00259">
    <property type="entry name" value="TMFOUR"/>
</dbReference>
<dbReference type="Proteomes" id="UP000694865">
    <property type="component" value="Unplaced"/>
</dbReference>
<evidence type="ECO:0000256" key="4">
    <source>
        <dbReference type="ARBA" id="ARBA00022989"/>
    </source>
</evidence>
<keyword evidence="4 6" id="KW-1133">Transmembrane helix</keyword>
<dbReference type="SUPFAM" id="SSF48652">
    <property type="entry name" value="Tetraspanin"/>
    <property type="match status" value="1"/>
</dbReference>
<feature type="transmembrane region" description="Helical" evidence="6">
    <location>
        <begin position="241"/>
        <end position="265"/>
    </location>
</feature>
<dbReference type="RefSeq" id="XP_006823921.1">
    <property type="nucleotide sequence ID" value="XM_006823858.1"/>
</dbReference>
<evidence type="ECO:0000256" key="6">
    <source>
        <dbReference type="RuleBase" id="RU361218"/>
    </source>
</evidence>
<reference evidence="8" key="1">
    <citation type="submission" date="2025-08" db="UniProtKB">
        <authorList>
            <consortium name="RefSeq"/>
        </authorList>
    </citation>
    <scope>IDENTIFICATION</scope>
    <source>
        <tissue evidence="8">Testes</tissue>
    </source>
</reference>
<dbReference type="Pfam" id="PF00335">
    <property type="entry name" value="Tetraspanin"/>
    <property type="match status" value="1"/>
</dbReference>
<accession>A0ABM0MV80</accession>
<evidence type="ECO:0000256" key="3">
    <source>
        <dbReference type="ARBA" id="ARBA00022692"/>
    </source>
</evidence>
<dbReference type="GeneID" id="100374248"/>
<feature type="transmembrane region" description="Helical" evidence="6">
    <location>
        <begin position="67"/>
        <end position="88"/>
    </location>
</feature>
<dbReference type="InterPro" id="IPR000301">
    <property type="entry name" value="Tetraspanin_animals"/>
</dbReference>
<feature type="transmembrane region" description="Helical" evidence="6">
    <location>
        <begin position="95"/>
        <end position="119"/>
    </location>
</feature>
<comment type="similarity">
    <text evidence="2 6">Belongs to the tetraspanin (TM4SF) family.</text>
</comment>
<evidence type="ECO:0000313" key="8">
    <source>
        <dbReference type="RefSeq" id="XP_006823921.1"/>
    </source>
</evidence>
<proteinExistence type="inferred from homology"/>
<keyword evidence="3 6" id="KW-0812">Transmembrane</keyword>
<evidence type="ECO:0000256" key="2">
    <source>
        <dbReference type="ARBA" id="ARBA00006840"/>
    </source>
</evidence>
<dbReference type="PANTHER" id="PTHR19282">
    <property type="entry name" value="TETRASPANIN"/>
    <property type="match status" value="1"/>
</dbReference>
<comment type="subcellular location">
    <subcellularLocation>
        <location evidence="1 6">Membrane</location>
        <topology evidence="1 6">Multi-pass membrane protein</topology>
    </subcellularLocation>
</comment>
<dbReference type="Gene3D" id="1.10.1450.10">
    <property type="entry name" value="Tetraspanin"/>
    <property type="match status" value="1"/>
</dbReference>
<name>A0ABM0MV80_SACKO</name>
<sequence length="268" mass="29590">MSADKTKVTIKKKLGCGAKCLKFLIFFFNFIFLIAGCAVLGVGVWIYIESTSIKAIMGSSLLLNSAYTLMVAGAIAILMAALGCCGAWKENKCLLMTYFIALMIIFFAELVGGIMAYAYRNDAKFTVKKSMQSTLKEAYGLEGNKGVTDTWDDTQRKFECCGVEGNTTDAYQLWLVSDWYVEQVGDPKEKVPSSCCKRNDDGDVINLQECQQLEPDFDNPDQVNTEGCFDSVYEFILDNSLVIGGVGVGIAFIQIFGMVFALCLFRQL</sequence>
<feature type="transmembrane region" description="Helical" evidence="6">
    <location>
        <begin position="21"/>
        <end position="47"/>
    </location>
</feature>
<keyword evidence="5 6" id="KW-0472">Membrane</keyword>